<evidence type="ECO:0000313" key="2">
    <source>
        <dbReference type="Proteomes" id="UP001225644"/>
    </source>
</evidence>
<reference evidence="1 2" key="1">
    <citation type="submission" date="2023-07" db="EMBL/GenBank/DDBJ databases">
        <title>Genomic Encyclopedia of Type Strains, Phase IV (KMG-IV): sequencing the most valuable type-strain genomes for metagenomic binning, comparative biology and taxonomic classification.</title>
        <authorList>
            <person name="Goeker M."/>
        </authorList>
    </citation>
    <scope>NUCLEOTIDE SEQUENCE [LARGE SCALE GENOMIC DNA]</scope>
    <source>
        <strain evidence="1 2">DSM 12396</strain>
    </source>
</reference>
<sequence>MKLMADISIGTARHIDLIKVRLGREIRNLEKEGLKVRLKESSAGRFNFVSCQVMPGGGKRGDIQAIIRHHIARSLSDLILGQWQKLLLKDMIRENYYYFNEEERQNIFKYALNHLGYGRGGQKAVYQQLFKKRIMEKILDFLRHNNQIIVEGFIRFRLKDYVEELEQAVERAVDDFLMEREYQEFIHLLKYFVEIQESRVELVHVLKLPGGAFRLLDGRKQALRVDYLENLFMDLTEGEINYEDMLISTLITLAPKQIVIHNPACEQKNTIMETINLVFFGRVRECTGCSLCREK</sequence>
<comment type="caution">
    <text evidence="1">The sequence shown here is derived from an EMBL/GenBank/DDBJ whole genome shotgun (WGS) entry which is preliminary data.</text>
</comment>
<dbReference type="EMBL" id="JAUSUX010000026">
    <property type="protein sequence ID" value="MDQ0287445.1"/>
    <property type="molecule type" value="Genomic_DNA"/>
</dbReference>
<dbReference type="Pfam" id="PF08812">
    <property type="entry name" value="YtxC"/>
    <property type="match status" value="1"/>
</dbReference>
<dbReference type="InterPro" id="IPR014199">
    <property type="entry name" value="Spore_YtxC"/>
</dbReference>
<dbReference type="NCBIfam" id="TIGR02834">
    <property type="entry name" value="spo_ytxC"/>
    <property type="match status" value="1"/>
</dbReference>
<protein>
    <submittedName>
        <fullName evidence="1">Sporulation protein YtxC</fullName>
    </submittedName>
</protein>
<name>A0ABU0B3Z6_9FIRM</name>
<organism evidence="1 2">
    <name type="scientific">Desulfofundulus luciae</name>
    <dbReference type="NCBI Taxonomy" id="74702"/>
    <lineage>
        <taxon>Bacteria</taxon>
        <taxon>Bacillati</taxon>
        <taxon>Bacillota</taxon>
        <taxon>Clostridia</taxon>
        <taxon>Eubacteriales</taxon>
        <taxon>Peptococcaceae</taxon>
        <taxon>Desulfofundulus</taxon>
    </lineage>
</organism>
<dbReference type="Proteomes" id="UP001225644">
    <property type="component" value="Unassembled WGS sequence"/>
</dbReference>
<proteinExistence type="predicted"/>
<keyword evidence="2" id="KW-1185">Reference proteome</keyword>
<accession>A0ABU0B3Z6</accession>
<gene>
    <name evidence="1" type="ORF">J2Z49_002573</name>
</gene>
<evidence type="ECO:0000313" key="1">
    <source>
        <dbReference type="EMBL" id="MDQ0287445.1"/>
    </source>
</evidence>